<keyword evidence="8" id="KW-0539">Nucleus</keyword>
<dbReference type="Pfam" id="PF06087">
    <property type="entry name" value="Tyr-DNA_phospho"/>
    <property type="match status" value="1"/>
</dbReference>
<dbReference type="AlphaFoldDB" id="A0A1V9Y5P7"/>
<evidence type="ECO:0000313" key="13">
    <source>
        <dbReference type="Proteomes" id="UP000243579"/>
    </source>
</evidence>
<evidence type="ECO:0000256" key="9">
    <source>
        <dbReference type="PIRSR" id="PIRSR610347-1"/>
    </source>
</evidence>
<feature type="active site" description="Proton donor/acceptor" evidence="9">
    <location>
        <position position="346"/>
    </location>
</feature>
<evidence type="ECO:0000256" key="7">
    <source>
        <dbReference type="ARBA" id="ARBA00023204"/>
    </source>
</evidence>
<dbReference type="GO" id="GO:0006281">
    <property type="term" value="P:DNA repair"/>
    <property type="evidence" value="ECO:0007669"/>
    <property type="project" value="UniProtKB-KW"/>
</dbReference>
<evidence type="ECO:0000256" key="10">
    <source>
        <dbReference type="PIRSR" id="PIRSR610347-2"/>
    </source>
</evidence>
<evidence type="ECO:0000256" key="8">
    <source>
        <dbReference type="ARBA" id="ARBA00023242"/>
    </source>
</evidence>
<keyword evidence="5" id="KW-0378">Hydrolase</keyword>
<dbReference type="PANTHER" id="PTHR12415">
    <property type="entry name" value="TYROSYL-DNA PHOSPHODIESTERASE 1"/>
    <property type="match status" value="1"/>
</dbReference>
<evidence type="ECO:0000256" key="1">
    <source>
        <dbReference type="ARBA" id="ARBA00004123"/>
    </source>
</evidence>
<feature type="site" description="Interaction with DNA" evidence="11">
    <location>
        <position position="370"/>
    </location>
</feature>
<evidence type="ECO:0000256" key="11">
    <source>
        <dbReference type="PIRSR" id="PIRSR610347-3"/>
    </source>
</evidence>
<comment type="subcellular location">
    <subcellularLocation>
        <location evidence="1">Nucleus</location>
    </subcellularLocation>
</comment>
<evidence type="ECO:0000256" key="5">
    <source>
        <dbReference type="ARBA" id="ARBA00022801"/>
    </source>
</evidence>
<keyword evidence="13" id="KW-1185">Reference proteome</keyword>
<dbReference type="SUPFAM" id="SSF56024">
    <property type="entry name" value="Phospholipase D/nuclease"/>
    <property type="match status" value="2"/>
</dbReference>
<dbReference type="GO" id="GO:0005634">
    <property type="term" value="C:nucleus"/>
    <property type="evidence" value="ECO:0007669"/>
    <property type="project" value="UniProtKB-SubCell"/>
</dbReference>
<keyword evidence="4" id="KW-0227">DNA damage</keyword>
<dbReference type="InterPro" id="IPR010347">
    <property type="entry name" value="Tdp1"/>
</dbReference>
<keyword evidence="7" id="KW-0234">DNA repair</keyword>
<dbReference type="GO" id="GO:0004527">
    <property type="term" value="F:exonuclease activity"/>
    <property type="evidence" value="ECO:0007669"/>
    <property type="project" value="UniProtKB-KW"/>
</dbReference>
<evidence type="ECO:0000256" key="3">
    <source>
        <dbReference type="ARBA" id="ARBA00022722"/>
    </source>
</evidence>
<feature type="binding site" evidence="10">
    <location>
        <position position="113"/>
    </location>
    <ligand>
        <name>substrate</name>
    </ligand>
</feature>
<feature type="active site" description="Nucleophile" evidence="9">
    <location>
        <position position="111"/>
    </location>
</feature>
<dbReference type="GO" id="GO:0003690">
    <property type="term" value="F:double-stranded DNA binding"/>
    <property type="evidence" value="ECO:0007669"/>
    <property type="project" value="TreeGrafter"/>
</dbReference>
<evidence type="ECO:0000256" key="2">
    <source>
        <dbReference type="ARBA" id="ARBA00010205"/>
    </source>
</evidence>
<dbReference type="OrthoDB" id="47785at2759"/>
<keyword evidence="6" id="KW-0269">Exonuclease</keyword>
<keyword evidence="3" id="KW-0540">Nuclease</keyword>
<name>A0A1V9Y5P7_ACHHY</name>
<proteinExistence type="inferred from homology"/>
<dbReference type="Proteomes" id="UP000243579">
    <property type="component" value="Unassembled WGS sequence"/>
</dbReference>
<feature type="binding site" evidence="10">
    <location>
        <position position="348"/>
    </location>
    <ligand>
        <name>substrate</name>
    </ligand>
</feature>
<protein>
    <submittedName>
        <fullName evidence="12">Tyrosyl-DNA phosphodiesterase 1-like isoform X1</fullName>
    </submittedName>
</protein>
<evidence type="ECO:0000256" key="6">
    <source>
        <dbReference type="ARBA" id="ARBA00022839"/>
    </source>
</evidence>
<dbReference type="CDD" id="cd09123">
    <property type="entry name" value="PLDc_Tdp1_2"/>
    <property type="match status" value="1"/>
</dbReference>
<dbReference type="PANTHER" id="PTHR12415:SF0">
    <property type="entry name" value="TYROSYL-DNA PHOSPHODIESTERASE 1"/>
    <property type="match status" value="1"/>
</dbReference>
<accession>A0A1V9Y5P7</accession>
<evidence type="ECO:0000256" key="4">
    <source>
        <dbReference type="ARBA" id="ARBA00022763"/>
    </source>
</evidence>
<evidence type="ECO:0000313" key="12">
    <source>
        <dbReference type="EMBL" id="OQR81055.1"/>
    </source>
</evidence>
<dbReference type="EMBL" id="JNBR01002841">
    <property type="protein sequence ID" value="OQR81055.1"/>
    <property type="molecule type" value="Genomic_DNA"/>
</dbReference>
<gene>
    <name evidence="12" type="ORF">ACHHYP_16814</name>
</gene>
<reference evidence="12 13" key="1">
    <citation type="journal article" date="2014" name="Genome Biol. Evol.">
        <title>The secreted proteins of Achlya hypogyna and Thraustotheca clavata identify the ancestral oomycete secretome and reveal gene acquisitions by horizontal gene transfer.</title>
        <authorList>
            <person name="Misner I."/>
            <person name="Blouin N."/>
            <person name="Leonard G."/>
            <person name="Richards T.A."/>
            <person name="Lane C.E."/>
        </authorList>
    </citation>
    <scope>NUCLEOTIDE SEQUENCE [LARGE SCALE GENOMIC DNA]</scope>
    <source>
        <strain evidence="12 13">ATCC 48635</strain>
    </source>
</reference>
<dbReference type="CDD" id="cd09122">
    <property type="entry name" value="PLDc_Tdp1_1"/>
    <property type="match status" value="1"/>
</dbReference>
<dbReference type="STRING" id="1202772.A0A1V9Y5P7"/>
<comment type="caution">
    <text evidence="12">The sequence shown here is derived from an EMBL/GenBank/DDBJ whole genome shotgun (WGS) entry which is preliminary data.</text>
</comment>
<dbReference type="Gene3D" id="3.30.870.10">
    <property type="entry name" value="Endonuclease Chain A"/>
    <property type="match status" value="2"/>
</dbReference>
<dbReference type="GO" id="GO:0017005">
    <property type="term" value="F:3'-tyrosyl-DNA phosphodiesterase activity"/>
    <property type="evidence" value="ECO:0007669"/>
    <property type="project" value="TreeGrafter"/>
</dbReference>
<sequence length="453" mass="49815">MATDERPAKRVKAAPATALGFRLTTLQNPSKGANRDCISLPEVLAGDFSHAILTNYHVDVAWLLAQSKQLTKVPVLLCHGSNQSSIRDACAPYANVTALAPPLPIPYGTHHTKMAVLFHATFVRVAVFTANFLAGDWATKTQGLWFQDFPRQPASAPKLAPQLTPSAPAEGNTFEHDLTSYLSTLHRAVATLCKEMLPLYDYSGATVVLIPSVPGVYTAPEAMERYGHLRLQKVLRDRKVPVLPSSIVVAQVLLLSKTFSSLGSLTESWLQEFLSSWTLSRPSNLPPPKGFHIVWPSVAAVRGSLEGWASGGALPCPLKNLKPFLHKYLRTWDPPEALQRTRAMPHIKTFARLGATGTPDVVLLTSANLSQAAWGAYQKQRSQFVVRSYELGVLFLSTPATTLGFADDATAGLCFPLPYKWPPTTYNVRTEEPWSWDQVRDDVDDFGQTYEPR</sequence>
<comment type="similarity">
    <text evidence="2">Belongs to the tyrosyl-DNA phosphodiesterase family.</text>
</comment>
<organism evidence="12 13">
    <name type="scientific">Achlya hypogyna</name>
    <name type="common">Oomycete</name>
    <name type="synonym">Protoachlya hypogyna</name>
    <dbReference type="NCBI Taxonomy" id="1202772"/>
    <lineage>
        <taxon>Eukaryota</taxon>
        <taxon>Sar</taxon>
        <taxon>Stramenopiles</taxon>
        <taxon>Oomycota</taxon>
        <taxon>Saprolegniomycetes</taxon>
        <taxon>Saprolegniales</taxon>
        <taxon>Achlyaceae</taxon>
        <taxon>Achlya</taxon>
    </lineage>
</organism>
<dbReference type="GO" id="GO:0003697">
    <property type="term" value="F:single-stranded DNA binding"/>
    <property type="evidence" value="ECO:0007669"/>
    <property type="project" value="TreeGrafter"/>
</dbReference>